<feature type="transmembrane region" description="Helical" evidence="1">
    <location>
        <begin position="134"/>
        <end position="153"/>
    </location>
</feature>
<feature type="transmembrane region" description="Helical" evidence="1">
    <location>
        <begin position="21"/>
        <end position="39"/>
    </location>
</feature>
<keyword evidence="1" id="KW-0472">Membrane</keyword>
<reference evidence="2" key="1">
    <citation type="submission" date="2019-09" db="EMBL/GenBank/DDBJ databases">
        <title>Characterisation of the sponge microbiome using genome-centric metagenomics.</title>
        <authorList>
            <person name="Engelberts J.P."/>
            <person name="Robbins S.J."/>
            <person name="De Goeij J.M."/>
            <person name="Aranda M."/>
            <person name="Bell S.C."/>
            <person name="Webster N.S."/>
        </authorList>
    </citation>
    <scope>NUCLEOTIDE SEQUENCE</scope>
    <source>
        <strain evidence="2">SB0662_bin_9</strain>
    </source>
</reference>
<name>A0A6B1DNI7_9CHLR</name>
<feature type="transmembrane region" description="Helical" evidence="1">
    <location>
        <begin position="203"/>
        <end position="230"/>
    </location>
</feature>
<protein>
    <submittedName>
        <fullName evidence="2">ABC transporter permease</fullName>
    </submittedName>
</protein>
<feature type="transmembrane region" description="Helical" evidence="1">
    <location>
        <begin position="165"/>
        <end position="183"/>
    </location>
</feature>
<evidence type="ECO:0000256" key="1">
    <source>
        <dbReference type="SAM" id="Phobius"/>
    </source>
</evidence>
<gene>
    <name evidence="2" type="ORF">F4Y08_00745</name>
</gene>
<keyword evidence="1" id="KW-1133">Transmembrane helix</keyword>
<feature type="transmembrane region" description="Helical" evidence="1">
    <location>
        <begin position="100"/>
        <end position="122"/>
    </location>
</feature>
<dbReference type="EMBL" id="VXPY01000007">
    <property type="protein sequence ID" value="MYD88857.1"/>
    <property type="molecule type" value="Genomic_DNA"/>
</dbReference>
<organism evidence="2">
    <name type="scientific">Caldilineaceae bacterium SB0662_bin_9</name>
    <dbReference type="NCBI Taxonomy" id="2605258"/>
    <lineage>
        <taxon>Bacteria</taxon>
        <taxon>Bacillati</taxon>
        <taxon>Chloroflexota</taxon>
        <taxon>Caldilineae</taxon>
        <taxon>Caldilineales</taxon>
        <taxon>Caldilineaceae</taxon>
    </lineage>
</organism>
<feature type="transmembrane region" description="Helical" evidence="1">
    <location>
        <begin position="54"/>
        <end position="79"/>
    </location>
</feature>
<dbReference type="AlphaFoldDB" id="A0A6B1DNI7"/>
<accession>A0A6B1DNI7</accession>
<keyword evidence="1" id="KW-0812">Transmembrane</keyword>
<comment type="caution">
    <text evidence="2">The sequence shown here is derived from an EMBL/GenBank/DDBJ whole genome shotgun (WGS) entry which is preliminary data.</text>
</comment>
<proteinExistence type="predicted"/>
<evidence type="ECO:0000313" key="2">
    <source>
        <dbReference type="EMBL" id="MYD88857.1"/>
    </source>
</evidence>
<sequence>MKLLRGLAAGDLALIAGDRTAQFLVFYPLILGLVVRFGLEPLNQRLPIDLEPYYLLIVSLLIAVMAPVVIGTVTGLMVLDEKDTRTLLALRVTPLSLKAYLAWRAGVPVTLYCGSALLLAYMLGPHVAPRGAGWIVLAALAAAPFMVASALLISGLAENKVQGLALSKGLGPFIVAAMVAWWVPEPWQWLLGVFPSYWPVKLYWHMAEGVSVLVPLIGTVVCGTVWIWALTHLFLRRLARHLA</sequence>